<sequence>MVEFIAELVFWGVLAIIGAGVVLAVSALVHRPWLTRALVTGENSSIDILAIIGLVAVAGAVVAITWLVRRIRKKAPPSDARHAGQGKEVTTARHRKEPR</sequence>
<feature type="transmembrane region" description="Helical" evidence="2">
    <location>
        <begin position="9"/>
        <end position="28"/>
    </location>
</feature>
<gene>
    <name evidence="3" type="ORF">Pth03_28530</name>
</gene>
<dbReference type="EMBL" id="BOOR01000018">
    <property type="protein sequence ID" value="GII54464.1"/>
    <property type="molecule type" value="Genomic_DNA"/>
</dbReference>
<protein>
    <submittedName>
        <fullName evidence="3">Uncharacterized protein</fullName>
    </submittedName>
</protein>
<keyword evidence="2" id="KW-0812">Transmembrane</keyword>
<keyword evidence="2" id="KW-0472">Membrane</keyword>
<proteinExistence type="predicted"/>
<feature type="region of interest" description="Disordered" evidence="1">
    <location>
        <begin position="74"/>
        <end position="99"/>
    </location>
</feature>
<dbReference type="AlphaFoldDB" id="A0A8J3V5N5"/>
<accession>A0A8J3V5N5</accession>
<name>A0A8J3V5N5_9ACTN</name>
<comment type="caution">
    <text evidence="3">The sequence shown here is derived from an EMBL/GenBank/DDBJ whole genome shotgun (WGS) entry which is preliminary data.</text>
</comment>
<feature type="transmembrane region" description="Helical" evidence="2">
    <location>
        <begin position="48"/>
        <end position="68"/>
    </location>
</feature>
<evidence type="ECO:0000313" key="4">
    <source>
        <dbReference type="Proteomes" id="UP000605992"/>
    </source>
</evidence>
<keyword evidence="2" id="KW-1133">Transmembrane helix</keyword>
<evidence type="ECO:0000256" key="1">
    <source>
        <dbReference type="SAM" id="MobiDB-lite"/>
    </source>
</evidence>
<evidence type="ECO:0000313" key="3">
    <source>
        <dbReference type="EMBL" id="GII54464.1"/>
    </source>
</evidence>
<evidence type="ECO:0000256" key="2">
    <source>
        <dbReference type="SAM" id="Phobius"/>
    </source>
</evidence>
<organism evidence="3 4">
    <name type="scientific">Planotetraspora thailandica</name>
    <dbReference type="NCBI Taxonomy" id="487172"/>
    <lineage>
        <taxon>Bacteria</taxon>
        <taxon>Bacillati</taxon>
        <taxon>Actinomycetota</taxon>
        <taxon>Actinomycetes</taxon>
        <taxon>Streptosporangiales</taxon>
        <taxon>Streptosporangiaceae</taxon>
        <taxon>Planotetraspora</taxon>
    </lineage>
</organism>
<reference evidence="3" key="1">
    <citation type="submission" date="2021-01" db="EMBL/GenBank/DDBJ databases">
        <title>Whole genome shotgun sequence of Planotetraspora thailandica NBRC 104271.</title>
        <authorList>
            <person name="Komaki H."/>
            <person name="Tamura T."/>
        </authorList>
    </citation>
    <scope>NUCLEOTIDE SEQUENCE</scope>
    <source>
        <strain evidence="3">NBRC 104271</strain>
    </source>
</reference>
<keyword evidence="4" id="KW-1185">Reference proteome</keyword>
<dbReference type="Proteomes" id="UP000605992">
    <property type="component" value="Unassembled WGS sequence"/>
</dbReference>